<feature type="compositionally biased region" description="Polar residues" evidence="1">
    <location>
        <begin position="455"/>
        <end position="469"/>
    </location>
</feature>
<reference evidence="2 3" key="1">
    <citation type="journal article" date="2014" name="BMC Genomics">
        <title>Comparative genome sequencing reveals chemotype-specific gene clusters in the toxigenic black mold Stachybotrys.</title>
        <authorList>
            <person name="Semeiks J."/>
            <person name="Borek D."/>
            <person name="Otwinowski Z."/>
            <person name="Grishin N.V."/>
        </authorList>
    </citation>
    <scope>NUCLEOTIDE SEQUENCE [LARGE SCALE GENOMIC DNA]</scope>
    <source>
        <strain evidence="2 3">IBT 40285</strain>
    </source>
</reference>
<feature type="region of interest" description="Disordered" evidence="1">
    <location>
        <begin position="164"/>
        <end position="184"/>
    </location>
</feature>
<evidence type="ECO:0000256" key="1">
    <source>
        <dbReference type="SAM" id="MobiDB-lite"/>
    </source>
</evidence>
<organism evidence="2 3">
    <name type="scientific">Stachybotrys chlorohalonatus (strain IBT 40285)</name>
    <dbReference type="NCBI Taxonomy" id="1283841"/>
    <lineage>
        <taxon>Eukaryota</taxon>
        <taxon>Fungi</taxon>
        <taxon>Dikarya</taxon>
        <taxon>Ascomycota</taxon>
        <taxon>Pezizomycotina</taxon>
        <taxon>Sordariomycetes</taxon>
        <taxon>Hypocreomycetidae</taxon>
        <taxon>Hypocreales</taxon>
        <taxon>Stachybotryaceae</taxon>
        <taxon>Stachybotrys</taxon>
    </lineage>
</organism>
<feature type="compositionally biased region" description="Polar residues" evidence="1">
    <location>
        <begin position="21"/>
        <end position="30"/>
    </location>
</feature>
<feature type="compositionally biased region" description="Basic residues" evidence="1">
    <location>
        <begin position="1"/>
        <end position="20"/>
    </location>
</feature>
<gene>
    <name evidence="2" type="ORF">S40285_03187</name>
</gene>
<sequence>MPWKSRGRTAARPRHGKQPKQARQTRQTKASGPARQPTTLGELDTTPTSRHSQTTSPVALQSVPESHTVDKTHVKSRSKQDKVGDLAAAPQNKSPPARDTLFAWSESGSQTRRSTPVGGGETPANLWEFGDVEEHFIDSVVFPTFSSPGSGTDRLPDTLPLSAEAAPATQSQQPSESIKHVDLSETASTIRRSSPFRLEDTLKGIWDFKDMASRPLDPSMTVDEGFVQDNASVSTADSFVHLLRDEIYDTTPPKKNYPTNIGLSVSSTAVIRPVRQVACAKDILMSEISLPTDTLPDGKDVFPFHDASLDSEPEEMVPSPPNITLRGSLLSTTVGRTSNPDSGATKTAEKRTTRSSRDDQKGNKRKQRAKTPLQFNESTHEIVEAHPAKKRAASRRQPILTALKNSTQQHSPSTKTTRKKPAKKPVPPKRSGRQRKKPEVEPCDSPTTSEDHSNSHVSVKRTQGAQNCAVSAKPNTPPTELIKKPALSIGNAKGYAEEPIVSTDEEDWLNASDSPISSDKTINKPFPAACNVSTPQDSSKAVEKHVRVPAAMPDWPEDELLQINAVHQTDGNDLESTRPSALRTGTVTGQQISKVVTPLRLSQSFEKSSADIVPRRLPRDLVPPVPPVGDLNSISKRVSLTLTDVPSGEGHSSNQVPKFQSQGIRTDMMRESSISEVGGRFHISEKGSPIFSKSRDAQARLSNTTTGQDEWPPTASQPHEGLRKYQRGPSRRRIGRFPAIPNPIIETPSRGSPITGLPRSVVHREAAATAPAVDKFEEICRPRHPGSPGIHLSGWDQSARSHVLADLHRIVQEQQQPKEALAFQNEMEINMAVEYGSISTLSGQMHHIMDELLTHLRAKEAAVDEVAAAYAMSLGTCVGRIQRRFDKEIKVLGMSTQEDTAMFGELLSSARHMMKETSRLRGSFLARFERISSQDLQDLDRKTEKLLSHLRQMQDGQSVGS</sequence>
<dbReference type="InParanoid" id="A0A084QI46"/>
<feature type="region of interest" description="Disordered" evidence="1">
    <location>
        <begin position="697"/>
        <end position="752"/>
    </location>
</feature>
<feature type="region of interest" description="Disordered" evidence="1">
    <location>
        <begin position="332"/>
        <end position="482"/>
    </location>
</feature>
<dbReference type="AlphaFoldDB" id="A0A084QI46"/>
<feature type="region of interest" description="Disordered" evidence="1">
    <location>
        <begin position="1"/>
        <end position="121"/>
    </location>
</feature>
<proteinExistence type="predicted"/>
<feature type="compositionally biased region" description="Basic residues" evidence="1">
    <location>
        <begin position="724"/>
        <end position="735"/>
    </location>
</feature>
<keyword evidence="3" id="KW-1185">Reference proteome</keyword>
<feature type="compositionally biased region" description="Basic and acidic residues" evidence="1">
    <location>
        <begin position="378"/>
        <end position="387"/>
    </location>
</feature>
<feature type="compositionally biased region" description="Basic and acidic residues" evidence="1">
    <location>
        <begin position="347"/>
        <end position="362"/>
    </location>
</feature>
<dbReference type="HOGENOM" id="CLU_307588_0_0_1"/>
<dbReference type="OrthoDB" id="4953021at2759"/>
<protein>
    <submittedName>
        <fullName evidence="2">Uncharacterized protein</fullName>
    </submittedName>
</protein>
<dbReference type="Proteomes" id="UP000028524">
    <property type="component" value="Unassembled WGS sequence"/>
</dbReference>
<feature type="compositionally biased region" description="Polar residues" evidence="1">
    <location>
        <begin position="45"/>
        <end position="65"/>
    </location>
</feature>
<feature type="compositionally biased region" description="Basic residues" evidence="1">
    <location>
        <begin position="416"/>
        <end position="436"/>
    </location>
</feature>
<feature type="compositionally biased region" description="Basic and acidic residues" evidence="1">
    <location>
        <begin position="67"/>
        <end position="84"/>
    </location>
</feature>
<dbReference type="EMBL" id="KL660733">
    <property type="protein sequence ID" value="KFA63631.1"/>
    <property type="molecule type" value="Genomic_DNA"/>
</dbReference>
<name>A0A084QI46_STAC4</name>
<evidence type="ECO:0000313" key="2">
    <source>
        <dbReference type="EMBL" id="KFA63631.1"/>
    </source>
</evidence>
<evidence type="ECO:0000313" key="3">
    <source>
        <dbReference type="Proteomes" id="UP000028524"/>
    </source>
</evidence>
<feature type="compositionally biased region" description="Polar residues" evidence="1">
    <location>
        <begin position="332"/>
        <end position="345"/>
    </location>
</feature>
<accession>A0A084QI46</accession>